<evidence type="ECO:0000313" key="1">
    <source>
        <dbReference type="EMBL" id="HHO74170.1"/>
    </source>
</evidence>
<dbReference type="EMBL" id="DSAC01000070">
    <property type="protein sequence ID" value="HHO74170.1"/>
    <property type="molecule type" value="Genomic_DNA"/>
</dbReference>
<comment type="caution">
    <text evidence="1">The sequence shown here is derived from an EMBL/GenBank/DDBJ whole genome shotgun (WGS) entry which is preliminary data.</text>
</comment>
<organism evidence="1">
    <name type="scientific">Thermocrinis ruber</name>
    <dbReference type="NCBI Taxonomy" id="75906"/>
    <lineage>
        <taxon>Bacteria</taxon>
        <taxon>Pseudomonadati</taxon>
        <taxon>Aquificota</taxon>
        <taxon>Aquificia</taxon>
        <taxon>Aquificales</taxon>
        <taxon>Aquificaceae</taxon>
        <taxon>Thermocrinis</taxon>
    </lineage>
</organism>
<sequence length="79" mass="8714">MHMLLLIGVSVGFALSVLTANNFYSERTFTSSANQWMCNEAKAVSGEKGKGCESLIARSFDQGPGFSVGQFLSWKWKLF</sequence>
<proteinExistence type="predicted"/>
<accession>A0A7C5WZB1</accession>
<name>A0A7C5WZB1_9AQUI</name>
<dbReference type="AlphaFoldDB" id="A0A7C5WZB1"/>
<reference evidence="1" key="1">
    <citation type="journal article" date="2020" name="mSystems">
        <title>Genome- and Community-Level Interaction Insights into Carbon Utilization and Element Cycling Functions of Hydrothermarchaeota in Hydrothermal Sediment.</title>
        <authorList>
            <person name="Zhou Z."/>
            <person name="Liu Y."/>
            <person name="Xu W."/>
            <person name="Pan J."/>
            <person name="Luo Z.H."/>
            <person name="Li M."/>
        </authorList>
    </citation>
    <scope>NUCLEOTIDE SEQUENCE [LARGE SCALE GENOMIC DNA]</scope>
    <source>
        <strain evidence="1">SpSt-114</strain>
    </source>
</reference>
<gene>
    <name evidence="1" type="ORF">ENN04_05950</name>
</gene>
<protein>
    <submittedName>
        <fullName evidence="1">Uncharacterized protein</fullName>
    </submittedName>
</protein>